<dbReference type="Pfam" id="PF05795">
    <property type="entry name" value="Plasmodium_Vir"/>
    <property type="match status" value="1"/>
</dbReference>
<dbReference type="AlphaFoldDB" id="A0A1A9APE0"/>
<accession>A0A1A9APE0</accession>
<dbReference type="Proteomes" id="UP000078555">
    <property type="component" value="Unassembled WGS sequence"/>
</dbReference>
<organism evidence="1 2">
    <name type="scientific">Plasmodium ovale wallikeri</name>
    <dbReference type="NCBI Taxonomy" id="864142"/>
    <lineage>
        <taxon>Eukaryota</taxon>
        <taxon>Sar</taxon>
        <taxon>Alveolata</taxon>
        <taxon>Apicomplexa</taxon>
        <taxon>Aconoidasida</taxon>
        <taxon>Haemosporida</taxon>
        <taxon>Plasmodiidae</taxon>
        <taxon>Plasmodium</taxon>
        <taxon>Plasmodium (Plasmodium)</taxon>
    </lineage>
</organism>
<evidence type="ECO:0000313" key="1">
    <source>
        <dbReference type="EMBL" id="SBT58547.1"/>
    </source>
</evidence>
<sequence>MDKLQNIENDAKLGDLPSYKAYLELDKIPDSYLDHDYCYYTKNYDVQYTGFSGICKKLANALKYIYDKESIDSNKSKLCRYLSFWIHEKVRNIDINKSNISYKWYMWLLKNSWVNINAKLVTPGGYSCNPEFYNIDMQDIIKRKNLYGYCENYDDIIRKVFKDDDCKNYYDYLKRMKILHKEFKKVWSVDNGQIPHFIKDCENNDPAVSLMTPSCRNEKIQRGTEEESEEDGDYFPVFLDDNDRLQQVGENPSNAMSIVLPLFGISLSFFLVYKFTTFGSKLRTILLRNNIIKRATHDELTEAFSTHSNEIFNGEMYNDDLKIGYANS</sequence>
<gene>
    <name evidence="1" type="ORF">POVWA1_088500</name>
</gene>
<dbReference type="EMBL" id="FLRD01001914">
    <property type="protein sequence ID" value="SBT58547.1"/>
    <property type="molecule type" value="Genomic_DNA"/>
</dbReference>
<reference evidence="2" key="1">
    <citation type="submission" date="2016-05" db="EMBL/GenBank/DDBJ databases">
        <authorList>
            <person name="Naeem Raeece"/>
        </authorList>
    </citation>
    <scope>NUCLEOTIDE SEQUENCE [LARGE SCALE GENOMIC DNA]</scope>
</reference>
<evidence type="ECO:0000313" key="2">
    <source>
        <dbReference type="Proteomes" id="UP000078555"/>
    </source>
</evidence>
<keyword evidence="2" id="KW-1185">Reference proteome</keyword>
<dbReference type="InterPro" id="IPR008780">
    <property type="entry name" value="Plasmodium_Vir"/>
</dbReference>
<protein>
    <submittedName>
        <fullName evidence="1">PIR Superfamily Protein</fullName>
    </submittedName>
</protein>
<proteinExistence type="predicted"/>
<name>A0A1A9APE0_PLAOA</name>